<dbReference type="RefSeq" id="WP_090715274.1">
    <property type="nucleotide sequence ID" value="NZ_CDSC02000125.1"/>
</dbReference>
<evidence type="ECO:0000313" key="3">
    <source>
        <dbReference type="Proteomes" id="UP000198988"/>
    </source>
</evidence>
<keyword evidence="1" id="KW-0732">Signal</keyword>
<dbReference type="OrthoDB" id="9800417at2"/>
<organism evidence="2 3">
    <name type="scientific">Bathymodiolus azoricus thioautotrophic gill symbiont</name>
    <dbReference type="NCBI Taxonomy" id="235205"/>
    <lineage>
        <taxon>Bacteria</taxon>
        <taxon>Pseudomonadati</taxon>
        <taxon>Pseudomonadota</taxon>
        <taxon>Gammaproteobacteria</taxon>
        <taxon>sulfur-oxidizing symbionts</taxon>
    </lineage>
</organism>
<sequence length="114" mass="13454">MTTKHLLFLTIFSFVSSVLAQNPSSFSKAKRLLYKEVYKDHNETFYCGCSYTGKVVDLESCNYEVRKNTKRAKRIEAEHVVPAYWIAKLTKKGREYWSKGTKVGYYFRYIKRRG</sequence>
<evidence type="ECO:0000313" key="2">
    <source>
        <dbReference type="EMBL" id="SEH71160.1"/>
    </source>
</evidence>
<feature type="chain" id="PRO_5011479711" evidence="1">
    <location>
        <begin position="21"/>
        <end position="114"/>
    </location>
</feature>
<proteinExistence type="predicted"/>
<feature type="signal peptide" evidence="1">
    <location>
        <begin position="1"/>
        <end position="20"/>
    </location>
</feature>
<keyword evidence="2" id="KW-0255">Endonuclease</keyword>
<dbReference type="Proteomes" id="UP000198988">
    <property type="component" value="Unassembled WGS sequence"/>
</dbReference>
<name>A0A1H6K7F3_9GAMM</name>
<keyword evidence="2" id="KW-0378">Hydrolase</keyword>
<keyword evidence="2" id="KW-0540">Nuclease</keyword>
<evidence type="ECO:0000256" key="1">
    <source>
        <dbReference type="SAM" id="SignalP"/>
    </source>
</evidence>
<reference evidence="3" key="1">
    <citation type="submission" date="2016-06" db="EMBL/GenBank/DDBJ databases">
        <authorList>
            <person name="Petersen J."/>
            <person name="Sayavedra L."/>
        </authorList>
    </citation>
    <scope>NUCLEOTIDE SEQUENCE [LARGE SCALE GENOMIC DNA]</scope>
    <source>
        <strain evidence="3">BazSymA</strain>
    </source>
</reference>
<dbReference type="EMBL" id="CDSC02000125">
    <property type="protein sequence ID" value="SEH71160.1"/>
    <property type="molecule type" value="Genomic_DNA"/>
</dbReference>
<dbReference type="GO" id="GO:0004519">
    <property type="term" value="F:endonuclease activity"/>
    <property type="evidence" value="ECO:0007669"/>
    <property type="project" value="UniProtKB-KW"/>
</dbReference>
<protein>
    <submittedName>
        <fullName evidence="2">Endonuclease I</fullName>
    </submittedName>
</protein>
<accession>A0A1H6K7F3</accession>
<dbReference type="SUPFAM" id="SSF54060">
    <property type="entry name" value="His-Me finger endonucleases"/>
    <property type="match status" value="1"/>
</dbReference>
<dbReference type="InterPro" id="IPR044925">
    <property type="entry name" value="His-Me_finger_sf"/>
</dbReference>
<dbReference type="AlphaFoldDB" id="A0A1H6K7F3"/>
<gene>
    <name evidence="2" type="ORF">BAZSYMA_ACONTIG20025_1</name>
</gene>